<evidence type="ECO:0000256" key="5">
    <source>
        <dbReference type="ARBA" id="ARBA00023157"/>
    </source>
</evidence>
<name>A0A671DIH1_RHIFE</name>
<keyword evidence="2" id="KW-1003">Cell membrane</keyword>
<evidence type="ECO:0000256" key="7">
    <source>
        <dbReference type="ARBA" id="ARBA00038651"/>
    </source>
</evidence>
<protein>
    <recommendedName>
        <fullName evidence="10">Ig-like domain-containing protein</fullName>
    </recommendedName>
</protein>
<keyword evidence="8" id="KW-1279">T cell receptor</keyword>
<dbReference type="PROSITE" id="PS50835">
    <property type="entry name" value="IG_LIKE"/>
    <property type="match status" value="1"/>
</dbReference>
<dbReference type="InterPro" id="IPR007110">
    <property type="entry name" value="Ig-like_dom"/>
</dbReference>
<dbReference type="GeneTree" id="ENSGT00900000140957"/>
<evidence type="ECO:0000256" key="9">
    <source>
        <dbReference type="SAM" id="SignalP"/>
    </source>
</evidence>
<dbReference type="Ensembl" id="ENSRFET00010000332.1">
    <property type="protein sequence ID" value="ENSRFEP00010000293.1"/>
    <property type="gene ID" value="ENSRFEG00010000246.1"/>
</dbReference>
<reference evidence="11 12" key="1">
    <citation type="journal article" date="2015" name="Annu Rev Anim Biosci">
        <title>The Genome 10K Project: a way forward.</title>
        <authorList>
            <person name="Koepfli K.P."/>
            <person name="Paten B."/>
            <person name="O'Brien S.J."/>
            <person name="Koepfli K.P."/>
            <person name="Paten B."/>
            <person name="Antunes A."/>
            <person name="Belov K."/>
            <person name="Bustamante C."/>
            <person name="Castoe T.A."/>
            <person name="Clawson H."/>
            <person name="Crawford A.J."/>
            <person name="Diekhans M."/>
            <person name="Distel D."/>
            <person name="Durbin R."/>
            <person name="Earl D."/>
            <person name="Fujita M.K."/>
            <person name="Gamble T."/>
            <person name="Georges A."/>
            <person name="Gemmell N."/>
            <person name="Gilbert M.T."/>
            <person name="Graves J.M."/>
            <person name="Green R.E."/>
            <person name="Hickey G."/>
            <person name="Jarvis E.D."/>
            <person name="Johnson W."/>
            <person name="Komissarov A."/>
            <person name="Korf I."/>
            <person name="Kuhn R."/>
            <person name="Larkin D.M."/>
            <person name="Lewin H."/>
            <person name="Lopez J.V."/>
            <person name="Ma J."/>
            <person name="Marques-Bonet T."/>
            <person name="Miller W."/>
            <person name="Murphy R."/>
            <person name="Pevzner P."/>
            <person name="Shapiro B."/>
            <person name="Steiner C."/>
            <person name="Tamazian G."/>
            <person name="Venkatesh B."/>
            <person name="Wang J."/>
            <person name="Wayne R."/>
            <person name="Wiley E."/>
            <person name="Yang H."/>
            <person name="Zhang G."/>
            <person name="Haussler D."/>
            <person name="Ryder O."/>
            <person name="O'Brien S.J."/>
        </authorList>
    </citation>
    <scope>NUCLEOTIDE SEQUENCE</scope>
</reference>
<evidence type="ECO:0000256" key="8">
    <source>
        <dbReference type="ARBA" id="ARBA00043266"/>
    </source>
</evidence>
<dbReference type="PANTHER" id="PTHR19339:SF2">
    <property type="entry name" value="T CELL RECEPTOR ALPHA VARIABLE 22"/>
    <property type="match status" value="1"/>
</dbReference>
<dbReference type="Proteomes" id="UP000472240">
    <property type="component" value="Chromosome 6"/>
</dbReference>
<evidence type="ECO:0000256" key="4">
    <source>
        <dbReference type="ARBA" id="ARBA00023136"/>
    </source>
</evidence>
<reference evidence="11" key="5">
    <citation type="submission" date="2025-09" db="UniProtKB">
        <authorList>
            <consortium name="Ensembl"/>
        </authorList>
    </citation>
    <scope>IDENTIFICATION</scope>
</reference>
<dbReference type="Gene3D" id="2.60.40.10">
    <property type="entry name" value="Immunoglobulins"/>
    <property type="match status" value="1"/>
</dbReference>
<keyword evidence="3 9" id="KW-0732">Signal</keyword>
<keyword evidence="4" id="KW-0472">Membrane</keyword>
<evidence type="ECO:0000256" key="6">
    <source>
        <dbReference type="ARBA" id="ARBA00023180"/>
    </source>
</evidence>
<dbReference type="PANTHER" id="PTHR19339">
    <property type="entry name" value="T CELL RECEPTOR ALPHA VARIABLE 39"/>
    <property type="match status" value="1"/>
</dbReference>
<dbReference type="Pfam" id="PF07686">
    <property type="entry name" value="V-set"/>
    <property type="match status" value="1"/>
</dbReference>
<dbReference type="InterPro" id="IPR003599">
    <property type="entry name" value="Ig_sub"/>
</dbReference>
<reference evidence="11 12" key="2">
    <citation type="journal article" date="2018" name="Annu Rev Anim Biosci">
        <title>Bat Biology, Genomes, and the Bat1K Project: To Generate Chromosome-Level Genomes for All Living Bat Species.</title>
        <authorList>
            <person name="Teeling E.C."/>
            <person name="Vernes S.C."/>
            <person name="Davalos L.M."/>
            <person name="Ray D.A."/>
            <person name="Gilbert M.T.P."/>
            <person name="Myers E."/>
        </authorList>
    </citation>
    <scope>NUCLEOTIDE SEQUENCE</scope>
</reference>
<dbReference type="InParanoid" id="A0A671DIH1"/>
<keyword evidence="6" id="KW-0325">Glycoprotein</keyword>
<keyword evidence="8" id="KW-0391">Immunity</keyword>
<proteinExistence type="predicted"/>
<evidence type="ECO:0000259" key="10">
    <source>
        <dbReference type="PROSITE" id="PS50835"/>
    </source>
</evidence>
<dbReference type="SUPFAM" id="SSF48726">
    <property type="entry name" value="Immunoglobulin"/>
    <property type="match status" value="1"/>
</dbReference>
<keyword evidence="12" id="KW-1185">Reference proteome</keyword>
<reference evidence="12" key="3">
    <citation type="submission" date="2018-12" db="EMBL/GenBank/DDBJ databases">
        <title>G10K-VGP greater horseshoe bat female genome, primary haplotype.</title>
        <authorList>
            <person name="Teeling E."/>
            <person name="Myers G."/>
            <person name="Vernes S."/>
            <person name="Pippel M."/>
            <person name="Winkler S."/>
            <person name="Fedrigo O."/>
            <person name="Rhie A."/>
            <person name="Koren S."/>
            <person name="Phillippy A."/>
            <person name="Lewin H."/>
            <person name="Damas J."/>
            <person name="Howe K."/>
            <person name="Mountcastle J."/>
            <person name="Jarvis E.D."/>
        </authorList>
    </citation>
    <scope>NUCLEOTIDE SEQUENCE [LARGE SCALE GENOMIC DNA]</scope>
</reference>
<dbReference type="InterPro" id="IPR036179">
    <property type="entry name" value="Ig-like_dom_sf"/>
</dbReference>
<dbReference type="SMART" id="SM00409">
    <property type="entry name" value="IG"/>
    <property type="match status" value="1"/>
</dbReference>
<evidence type="ECO:0000256" key="1">
    <source>
        <dbReference type="ARBA" id="ARBA00004236"/>
    </source>
</evidence>
<feature type="signal peptide" evidence="9">
    <location>
        <begin position="1"/>
        <end position="21"/>
    </location>
</feature>
<organism evidence="11 12">
    <name type="scientific">Rhinolophus ferrumequinum</name>
    <name type="common">Greater horseshoe bat</name>
    <dbReference type="NCBI Taxonomy" id="59479"/>
    <lineage>
        <taxon>Eukaryota</taxon>
        <taxon>Metazoa</taxon>
        <taxon>Chordata</taxon>
        <taxon>Craniata</taxon>
        <taxon>Vertebrata</taxon>
        <taxon>Euteleostomi</taxon>
        <taxon>Mammalia</taxon>
        <taxon>Eutheria</taxon>
        <taxon>Laurasiatheria</taxon>
        <taxon>Chiroptera</taxon>
        <taxon>Yinpterochiroptera</taxon>
        <taxon>Rhinolophoidea</taxon>
        <taxon>Rhinolophidae</taxon>
        <taxon>Rhinolophinae</taxon>
        <taxon>Rhinolophus</taxon>
    </lineage>
</organism>
<evidence type="ECO:0000256" key="2">
    <source>
        <dbReference type="ARBA" id="ARBA00022475"/>
    </source>
</evidence>
<dbReference type="InterPro" id="IPR013106">
    <property type="entry name" value="Ig_V-set"/>
</dbReference>
<feature type="chain" id="PRO_5025446480" description="Ig-like domain-containing protein" evidence="9">
    <location>
        <begin position="22"/>
        <end position="163"/>
    </location>
</feature>
<evidence type="ECO:0000313" key="11">
    <source>
        <dbReference type="Ensembl" id="ENSRFEP00010000293.1"/>
    </source>
</evidence>
<reference evidence="11" key="4">
    <citation type="submission" date="2025-08" db="UniProtKB">
        <authorList>
            <consortium name="Ensembl"/>
        </authorList>
    </citation>
    <scope>IDENTIFICATION</scope>
</reference>
<comment type="subunit">
    <text evidence="7">Alpha-beta TR is a heterodimer composed of an alpha and beta chain; disulfide-linked. The alpha-beta TR is associated with the transmembrane signaling CD3 coreceptor proteins to form the TR-CD3 (TcR or TCR). The assembly of alpha-beta TR heterodimers with CD3 occurs in the endoplasmic reticulum where a single alpha-beta TR heterodimer associates with one CD3D-CD3E heterodimer, one CD3G-CD3E heterodimer and one CD247 homodimer forming a stable octameric structure. CD3D-CD3E and CD3G-CD3E heterodimers preferentially associate with TR alpha and TR beta chains, respectively. The association of the CD247 homodimer is the last step of TcR assembly in the endoplasmic reticulum and is required for transport to the cell surface.</text>
</comment>
<dbReference type="AlphaFoldDB" id="A0A671DIH1"/>
<dbReference type="SMART" id="SM00406">
    <property type="entry name" value="IGv"/>
    <property type="match status" value="1"/>
</dbReference>
<evidence type="ECO:0000256" key="3">
    <source>
        <dbReference type="ARBA" id="ARBA00022729"/>
    </source>
</evidence>
<dbReference type="InterPro" id="IPR051896">
    <property type="entry name" value="TCR_alpha_variable"/>
</dbReference>
<accession>A0A671DIH1</accession>
<keyword evidence="8" id="KW-1064">Adaptive immunity</keyword>
<evidence type="ECO:0000313" key="12">
    <source>
        <dbReference type="Proteomes" id="UP000472240"/>
    </source>
</evidence>
<dbReference type="InterPro" id="IPR013783">
    <property type="entry name" value="Ig-like_fold"/>
</dbReference>
<dbReference type="GO" id="GO:0042101">
    <property type="term" value="C:T cell receptor complex"/>
    <property type="evidence" value="ECO:0007669"/>
    <property type="project" value="UniProtKB-KW"/>
</dbReference>
<dbReference type="OMA" id="SIRVSRC"/>
<feature type="domain" description="Ig-like" evidence="10">
    <location>
        <begin position="22"/>
        <end position="130"/>
    </location>
</feature>
<comment type="subcellular location">
    <subcellularLocation>
        <location evidence="1">Cell membrane</location>
    </subcellularLocation>
</comment>
<sequence length="163" mass="17846">MKRLLGTVLALLCTPICCVRGVQVEQSPTALSLQEGASSTLRCKFSTSLSIVQWFRQNPGGGLINLFYITSGTKVNGRLTAKIDPKERNSSLHISSSQTTDSYFCALSELTVFEVTVKAEQKPQSSIRVSRCCRSQAEMHTLRSQTRNGSHCGCLICGLDQKI</sequence>
<keyword evidence="5" id="KW-1015">Disulfide bond</keyword>